<reference evidence="4 5" key="1">
    <citation type="submission" date="2017-09" db="EMBL/GenBank/DDBJ databases">
        <title>Depth-based differentiation of microbial function through sediment-hosted aquifers and enrichment of novel symbionts in the deep terrestrial subsurface.</title>
        <authorList>
            <person name="Probst A.J."/>
            <person name="Ladd B."/>
            <person name="Jarett J.K."/>
            <person name="Geller-Mcgrath D.E."/>
            <person name="Sieber C.M."/>
            <person name="Emerson J.B."/>
            <person name="Anantharaman K."/>
            <person name="Thomas B.C."/>
            <person name="Malmstrom R."/>
            <person name="Stieglmeier M."/>
            <person name="Klingl A."/>
            <person name="Woyke T."/>
            <person name="Ryan C.M."/>
            <person name="Banfield J.F."/>
        </authorList>
    </citation>
    <scope>NUCLEOTIDE SEQUENCE [LARGE SCALE GENOMIC DNA]</scope>
    <source>
        <strain evidence="4">CG17_big_fil_post_rev_8_21_14_2_50_48_46</strain>
    </source>
</reference>
<dbReference type="InterPro" id="IPR000014">
    <property type="entry name" value="PAS"/>
</dbReference>
<dbReference type="Gene3D" id="3.30.565.10">
    <property type="entry name" value="Histidine kinase-like ATPase, C-terminal domain"/>
    <property type="match status" value="1"/>
</dbReference>
<feature type="domain" description="Histidine kinase" evidence="1">
    <location>
        <begin position="256"/>
        <end position="453"/>
    </location>
</feature>
<evidence type="ECO:0000259" key="2">
    <source>
        <dbReference type="PROSITE" id="PS50112"/>
    </source>
</evidence>
<dbReference type="Gene3D" id="3.30.450.20">
    <property type="entry name" value="PAS domain"/>
    <property type="match status" value="1"/>
</dbReference>
<dbReference type="SUPFAM" id="SSF55785">
    <property type="entry name" value="PYP-like sensor domain (PAS domain)"/>
    <property type="match status" value="1"/>
</dbReference>
<dbReference type="SUPFAM" id="SSF55874">
    <property type="entry name" value="ATPase domain of HSP90 chaperone/DNA topoisomerase II/histidine kinase"/>
    <property type="match status" value="1"/>
</dbReference>
<name>A0A2M7GA09_9BACT</name>
<comment type="caution">
    <text evidence="4">The sequence shown here is derived from an EMBL/GenBank/DDBJ whole genome shotgun (WGS) entry which is preliminary data.</text>
</comment>
<evidence type="ECO:0000313" key="5">
    <source>
        <dbReference type="Proteomes" id="UP000231019"/>
    </source>
</evidence>
<dbReference type="PANTHER" id="PTHR43065">
    <property type="entry name" value="SENSOR HISTIDINE KINASE"/>
    <property type="match status" value="1"/>
</dbReference>
<dbReference type="InterPro" id="IPR013655">
    <property type="entry name" value="PAS_fold_3"/>
</dbReference>
<dbReference type="SMART" id="SM00091">
    <property type="entry name" value="PAS"/>
    <property type="match status" value="1"/>
</dbReference>
<evidence type="ECO:0000259" key="1">
    <source>
        <dbReference type="PROSITE" id="PS50109"/>
    </source>
</evidence>
<dbReference type="Pfam" id="PF07568">
    <property type="entry name" value="HisKA_2"/>
    <property type="match status" value="1"/>
</dbReference>
<dbReference type="NCBIfam" id="TIGR00229">
    <property type="entry name" value="sensory_box"/>
    <property type="match status" value="1"/>
</dbReference>
<proteinExistence type="predicted"/>
<gene>
    <name evidence="4" type="ORF">COW36_02400</name>
</gene>
<evidence type="ECO:0008006" key="6">
    <source>
        <dbReference type="Google" id="ProtNLM"/>
    </source>
</evidence>
<accession>A0A2M7GA09</accession>
<feature type="domain" description="PAS" evidence="2">
    <location>
        <begin position="141"/>
        <end position="192"/>
    </location>
</feature>
<feature type="domain" description="PAC" evidence="3">
    <location>
        <begin position="195"/>
        <end position="245"/>
    </location>
</feature>
<dbReference type="CDD" id="cd00130">
    <property type="entry name" value="PAS"/>
    <property type="match status" value="1"/>
</dbReference>
<sequence>MTDFASLRIAYRGSDLPTEVKKALETFGVAFELPTGSPDLLMGTFSAENATREWQTWRQEAPEAWALALVSAADQNKALSWLEQGLIDDYLCFDNFDEAQLKRGLLMAFQHHQKSLLAKQKLSARLSGFSEIMLDLLAEFSEQGIYLYASPSHLTTLGYSPEELKGHSLFDWVHPEDQGLVAEGLEILKSQNHYGPIECRYRHKNGHYLWLSCQASQFHDEQHRSLMVGARDITHLKETQFKLERSLQNREYLLQEVYHRVKNNLQVISSMLSLQARRSEDPQTSRVLRETQNRILTMALAHEKLYESHNLEKIDIAEYLRDLSQYLFHAYGMGLSAISLEHECESVHMDIDQSISCGLIVNELLSNAIKFAFPKHHTCENCVISLKIRSLEPDLFELVVRDNGIGLPSQIEPLSPQTLGLRLVNSLSRQLGGRIFVDNESGTRISILFPRQREAP</sequence>
<organism evidence="4 5">
    <name type="scientific">bacterium (Candidatus Blackallbacteria) CG17_big_fil_post_rev_8_21_14_2_50_48_46</name>
    <dbReference type="NCBI Taxonomy" id="2014261"/>
    <lineage>
        <taxon>Bacteria</taxon>
        <taxon>Candidatus Blackallbacteria</taxon>
    </lineage>
</organism>
<dbReference type="InterPro" id="IPR005467">
    <property type="entry name" value="His_kinase_dom"/>
</dbReference>
<protein>
    <recommendedName>
        <fullName evidence="6">Histidine kinase</fullName>
    </recommendedName>
</protein>
<dbReference type="InterPro" id="IPR035965">
    <property type="entry name" value="PAS-like_dom_sf"/>
</dbReference>
<dbReference type="InterPro" id="IPR036890">
    <property type="entry name" value="HATPase_C_sf"/>
</dbReference>
<evidence type="ECO:0000259" key="3">
    <source>
        <dbReference type="PROSITE" id="PS50113"/>
    </source>
</evidence>
<dbReference type="PROSITE" id="PS50109">
    <property type="entry name" value="HIS_KIN"/>
    <property type="match status" value="1"/>
</dbReference>
<dbReference type="AlphaFoldDB" id="A0A2M7GA09"/>
<dbReference type="Pfam" id="PF02518">
    <property type="entry name" value="HATPase_c"/>
    <property type="match status" value="1"/>
</dbReference>
<dbReference type="PROSITE" id="PS50113">
    <property type="entry name" value="PAC"/>
    <property type="match status" value="1"/>
</dbReference>
<dbReference type="Proteomes" id="UP000231019">
    <property type="component" value="Unassembled WGS sequence"/>
</dbReference>
<dbReference type="EMBL" id="PFFQ01000006">
    <property type="protein sequence ID" value="PIW18980.1"/>
    <property type="molecule type" value="Genomic_DNA"/>
</dbReference>
<evidence type="ECO:0000313" key="4">
    <source>
        <dbReference type="EMBL" id="PIW18980.1"/>
    </source>
</evidence>
<dbReference type="PROSITE" id="PS50112">
    <property type="entry name" value="PAS"/>
    <property type="match status" value="1"/>
</dbReference>
<dbReference type="InterPro" id="IPR011495">
    <property type="entry name" value="Sig_transdc_His_kin_sub2_dim/P"/>
</dbReference>
<dbReference type="PANTHER" id="PTHR43065:SF23">
    <property type="entry name" value="SENSOR HISTIDINE KINASE PDTAS"/>
    <property type="match status" value="1"/>
</dbReference>
<dbReference type="Pfam" id="PF08447">
    <property type="entry name" value="PAS_3"/>
    <property type="match status" value="1"/>
</dbReference>
<dbReference type="SMART" id="SM00387">
    <property type="entry name" value="HATPase_c"/>
    <property type="match status" value="1"/>
</dbReference>
<dbReference type="InterPro" id="IPR003594">
    <property type="entry name" value="HATPase_dom"/>
</dbReference>
<dbReference type="InterPro" id="IPR000700">
    <property type="entry name" value="PAS-assoc_C"/>
</dbReference>